<comment type="caution">
    <text evidence="2">The sequence shown here is derived from an EMBL/GenBank/DDBJ whole genome shotgun (WGS) entry which is preliminary data.</text>
</comment>
<evidence type="ECO:0000313" key="3">
    <source>
        <dbReference type="Proteomes" id="UP000019484"/>
    </source>
</evidence>
<name>W9ZJ04_9EURO</name>
<evidence type="ECO:0000259" key="1">
    <source>
        <dbReference type="PROSITE" id="PS51502"/>
    </source>
</evidence>
<dbReference type="InterPro" id="IPR011008">
    <property type="entry name" value="Dimeric_a/b-barrel"/>
</dbReference>
<dbReference type="PROSITE" id="PS51502">
    <property type="entry name" value="S_R_A_B_BARREL"/>
    <property type="match status" value="1"/>
</dbReference>
<dbReference type="EMBL" id="AMWN01000002">
    <property type="protein sequence ID" value="EXJ94474.1"/>
    <property type="molecule type" value="Genomic_DNA"/>
</dbReference>
<keyword evidence="3" id="KW-1185">Reference proteome</keyword>
<reference evidence="2 3" key="1">
    <citation type="submission" date="2013-03" db="EMBL/GenBank/DDBJ databases">
        <title>The Genome Sequence of Capronia coronata CBS 617.96.</title>
        <authorList>
            <consortium name="The Broad Institute Genomics Platform"/>
            <person name="Cuomo C."/>
            <person name="de Hoog S."/>
            <person name="Gorbushina A."/>
            <person name="Walker B."/>
            <person name="Young S.K."/>
            <person name="Zeng Q."/>
            <person name="Gargeya S."/>
            <person name="Fitzgerald M."/>
            <person name="Haas B."/>
            <person name="Abouelleil A."/>
            <person name="Allen A.W."/>
            <person name="Alvarado L."/>
            <person name="Arachchi H.M."/>
            <person name="Berlin A.M."/>
            <person name="Chapman S.B."/>
            <person name="Gainer-Dewar J."/>
            <person name="Goldberg J."/>
            <person name="Griggs A."/>
            <person name="Gujja S."/>
            <person name="Hansen M."/>
            <person name="Howarth C."/>
            <person name="Imamovic A."/>
            <person name="Ireland A."/>
            <person name="Larimer J."/>
            <person name="McCowan C."/>
            <person name="Murphy C."/>
            <person name="Pearson M."/>
            <person name="Poon T.W."/>
            <person name="Priest M."/>
            <person name="Roberts A."/>
            <person name="Saif S."/>
            <person name="Shea T."/>
            <person name="Sisk P."/>
            <person name="Sykes S."/>
            <person name="Wortman J."/>
            <person name="Nusbaum C."/>
            <person name="Birren B."/>
        </authorList>
    </citation>
    <scope>NUCLEOTIDE SEQUENCE [LARGE SCALE GENOMIC DNA]</scope>
    <source>
        <strain evidence="2 3">CBS 617.96</strain>
    </source>
</reference>
<dbReference type="SUPFAM" id="SSF54909">
    <property type="entry name" value="Dimeric alpha+beta barrel"/>
    <property type="match status" value="1"/>
</dbReference>
<accession>W9ZJ04</accession>
<dbReference type="InterPro" id="IPR013097">
    <property type="entry name" value="Dabb"/>
</dbReference>
<feature type="domain" description="Stress-response A/B barrel" evidence="1">
    <location>
        <begin position="1"/>
        <end position="63"/>
    </location>
</feature>
<protein>
    <recommendedName>
        <fullName evidence="1">Stress-response A/B barrel domain-containing protein</fullName>
    </recommendedName>
</protein>
<dbReference type="GeneID" id="19157767"/>
<proteinExistence type="predicted"/>
<dbReference type="Proteomes" id="UP000019484">
    <property type="component" value="Unassembled WGS sequence"/>
</dbReference>
<organism evidence="2 3">
    <name type="scientific">Capronia coronata CBS 617.96</name>
    <dbReference type="NCBI Taxonomy" id="1182541"/>
    <lineage>
        <taxon>Eukaryota</taxon>
        <taxon>Fungi</taxon>
        <taxon>Dikarya</taxon>
        <taxon>Ascomycota</taxon>
        <taxon>Pezizomycotina</taxon>
        <taxon>Eurotiomycetes</taxon>
        <taxon>Chaetothyriomycetidae</taxon>
        <taxon>Chaetothyriales</taxon>
        <taxon>Herpotrichiellaceae</taxon>
        <taxon>Capronia</taxon>
    </lineage>
</organism>
<dbReference type="OrthoDB" id="3830014at2759"/>
<dbReference type="HOGENOM" id="CLU_2813549_0_0_1"/>
<sequence length="70" mass="7916">MSMEAGPTQGPARDRGYTFVTKSVFRNKSDMDFYEKECPAHEGYKAFLRENAPVEDLTTVCFSPEVTFAL</sequence>
<gene>
    <name evidence="2" type="ORF">A1O1_02870</name>
</gene>
<dbReference type="RefSeq" id="XP_007721968.1">
    <property type="nucleotide sequence ID" value="XM_007723778.1"/>
</dbReference>
<evidence type="ECO:0000313" key="2">
    <source>
        <dbReference type="EMBL" id="EXJ94474.1"/>
    </source>
</evidence>
<dbReference type="Gene3D" id="3.30.70.100">
    <property type="match status" value="1"/>
</dbReference>
<dbReference type="AlphaFoldDB" id="W9ZJ04"/>